<dbReference type="AlphaFoldDB" id="A0A0D6XSH8"/>
<reference evidence="2 4" key="2">
    <citation type="submission" date="2018-06" db="EMBL/GenBank/DDBJ databases">
        <authorList>
            <consortium name="Pathogen Informatics"/>
            <person name="Doyle S."/>
        </authorList>
    </citation>
    <scope>NUCLEOTIDE SEQUENCE [LARGE SCALE GENOMIC DNA]</scope>
    <source>
        <strain evidence="2 4">NCTC13832</strain>
    </source>
</reference>
<dbReference type="EMBL" id="UHDT01000001">
    <property type="protein sequence ID" value="SUM57453.1"/>
    <property type="molecule type" value="Genomic_DNA"/>
</dbReference>
<keyword evidence="3" id="KW-1185">Reference proteome</keyword>
<accession>A0A0D6XSH8</accession>
<dbReference type="RefSeq" id="WP_044360264.1">
    <property type="nucleotide sequence ID" value="NZ_JXWY01000034.1"/>
</dbReference>
<gene>
    <name evidence="2" type="ORF">NCTC13832_01133</name>
    <name evidence="1" type="ORF">TP70_05820</name>
</gene>
<dbReference type="STRING" id="569857.TP70_05820"/>
<sequence length="65" mass="7441">MDTVKTYKHGHNIAITVDSKFTIPPGKIYYIYVEDNGTISLIPKVDDYFANAKENEFIDDEDDLV</sequence>
<dbReference type="EMBL" id="JXWY01000034">
    <property type="protein sequence ID" value="KIX90793.1"/>
    <property type="molecule type" value="Genomic_DNA"/>
</dbReference>
<proteinExistence type="predicted"/>
<dbReference type="Proteomes" id="UP000254100">
    <property type="component" value="Unassembled WGS sequence"/>
</dbReference>
<evidence type="ECO:0000313" key="4">
    <source>
        <dbReference type="Proteomes" id="UP000254100"/>
    </source>
</evidence>
<evidence type="ECO:0000313" key="3">
    <source>
        <dbReference type="Proteomes" id="UP000032366"/>
    </source>
</evidence>
<name>A0A0D6XSH8_9STAP</name>
<dbReference type="NCBIfam" id="NF047400">
    <property type="entry name" value="MazE_PemI_antitoxin"/>
    <property type="match status" value="1"/>
</dbReference>
<dbReference type="Proteomes" id="UP000032366">
    <property type="component" value="Unassembled WGS sequence"/>
</dbReference>
<evidence type="ECO:0000313" key="1">
    <source>
        <dbReference type="EMBL" id="KIX90793.1"/>
    </source>
</evidence>
<protein>
    <submittedName>
        <fullName evidence="1">AbrB family transcriptional regulator</fullName>
    </submittedName>
</protein>
<evidence type="ECO:0000313" key="2">
    <source>
        <dbReference type="EMBL" id="SUM57453.1"/>
    </source>
</evidence>
<dbReference type="OrthoDB" id="71707at2"/>
<reference evidence="1 3" key="1">
    <citation type="submission" date="2015-01" db="EMBL/GenBank/DDBJ databases">
        <authorList>
            <person name="Guo J."/>
        </authorList>
    </citation>
    <scope>NUCLEOTIDE SEQUENCE [LARGE SCALE GENOMIC DNA]</scope>
    <source>
        <strain evidence="1 3">DSM 22147</strain>
    </source>
</reference>
<organism evidence="2 4">
    <name type="scientific">Staphylococcus microti</name>
    <dbReference type="NCBI Taxonomy" id="569857"/>
    <lineage>
        <taxon>Bacteria</taxon>
        <taxon>Bacillati</taxon>
        <taxon>Bacillota</taxon>
        <taxon>Bacilli</taxon>
        <taxon>Bacillales</taxon>
        <taxon>Staphylococcaceae</taxon>
        <taxon>Staphylococcus</taxon>
    </lineage>
</organism>